<gene>
    <name evidence="2" type="ORF">SOO65_00915</name>
</gene>
<evidence type="ECO:0008006" key="4">
    <source>
        <dbReference type="Google" id="ProtNLM"/>
    </source>
</evidence>
<organism evidence="2 3">
    <name type="scientific">Peredibacter starrii</name>
    <dbReference type="NCBI Taxonomy" id="28202"/>
    <lineage>
        <taxon>Bacteria</taxon>
        <taxon>Pseudomonadati</taxon>
        <taxon>Bdellovibrionota</taxon>
        <taxon>Bacteriovoracia</taxon>
        <taxon>Bacteriovoracales</taxon>
        <taxon>Bacteriovoracaceae</taxon>
        <taxon>Peredibacter</taxon>
    </lineage>
</organism>
<keyword evidence="3" id="KW-1185">Reference proteome</keyword>
<dbReference type="EMBL" id="CP139487">
    <property type="protein sequence ID" value="WPU65303.1"/>
    <property type="molecule type" value="Genomic_DNA"/>
</dbReference>
<dbReference type="KEGG" id="psti:SOO65_00915"/>
<name>A0AAX4HQ63_9BACT</name>
<sequence length="218" mass="24294">MEDTTIEDTLKTVEALYVQKDYANALKTLEANKSKISSGLWHYNMGTVYAGMREFGKARFHLLQAEREGFISKESEQNLELVEKELETTRLEKPLAWSDYAVRGAMIASEGILSTLALFVLIAGMVGVLKKKSLSAFAALTVFVLLIVGLDFWINSWPLAVVSAPQGIQDGPSAIFPTREELPAGVLVLATHQGEWRKILYPSRYQGWIKNTGLEELK</sequence>
<feature type="transmembrane region" description="Helical" evidence="1">
    <location>
        <begin position="134"/>
        <end position="154"/>
    </location>
</feature>
<proteinExistence type="predicted"/>
<evidence type="ECO:0000256" key="1">
    <source>
        <dbReference type="SAM" id="Phobius"/>
    </source>
</evidence>
<evidence type="ECO:0000313" key="3">
    <source>
        <dbReference type="Proteomes" id="UP001324634"/>
    </source>
</evidence>
<accession>A0AAX4HQ63</accession>
<keyword evidence="1" id="KW-0812">Transmembrane</keyword>
<dbReference type="AlphaFoldDB" id="A0AAX4HQ63"/>
<reference evidence="2 3" key="1">
    <citation type="submission" date="2023-11" db="EMBL/GenBank/DDBJ databases">
        <title>Peredibacter starrii A3.12.</title>
        <authorList>
            <person name="Mitchell R.J."/>
        </authorList>
    </citation>
    <scope>NUCLEOTIDE SEQUENCE [LARGE SCALE GENOMIC DNA]</scope>
    <source>
        <strain evidence="2 3">A3.12</strain>
    </source>
</reference>
<dbReference type="RefSeq" id="WP_321395532.1">
    <property type="nucleotide sequence ID" value="NZ_CP139487.1"/>
</dbReference>
<keyword evidence="1" id="KW-1133">Transmembrane helix</keyword>
<dbReference type="Proteomes" id="UP001324634">
    <property type="component" value="Chromosome"/>
</dbReference>
<evidence type="ECO:0000313" key="2">
    <source>
        <dbReference type="EMBL" id="WPU65303.1"/>
    </source>
</evidence>
<keyword evidence="1" id="KW-0472">Membrane</keyword>
<feature type="transmembrane region" description="Helical" evidence="1">
    <location>
        <begin position="100"/>
        <end position="122"/>
    </location>
</feature>
<protein>
    <recommendedName>
        <fullName evidence="4">Tetratricopeptide repeat protein</fullName>
    </recommendedName>
</protein>